<proteinExistence type="predicted"/>
<name>A0A6M3J5X1_9ZZZZ</name>
<dbReference type="SUPFAM" id="SSF47598">
    <property type="entry name" value="Ribbon-helix-helix"/>
    <property type="match status" value="1"/>
</dbReference>
<evidence type="ECO:0000313" key="1">
    <source>
        <dbReference type="EMBL" id="QJA64272.1"/>
    </source>
</evidence>
<dbReference type="AlphaFoldDB" id="A0A6M3J5X1"/>
<accession>A0A6M3J5X1</accession>
<organism evidence="1">
    <name type="scientific">viral metagenome</name>
    <dbReference type="NCBI Taxonomy" id="1070528"/>
    <lineage>
        <taxon>unclassified sequences</taxon>
        <taxon>metagenomes</taxon>
        <taxon>organismal metagenomes</taxon>
    </lineage>
</organism>
<dbReference type="InterPro" id="IPR010985">
    <property type="entry name" value="Ribbon_hlx_hlx"/>
</dbReference>
<protein>
    <recommendedName>
        <fullName evidence="2">Toxin-antitoxin system HicB family antitoxin</fullName>
    </recommendedName>
</protein>
<sequence>MDKPVTLKLDEGIYHQARMAALQEKKNISAWITEAIKEKLNKKKGEK</sequence>
<reference evidence="1" key="1">
    <citation type="submission" date="2020-03" db="EMBL/GenBank/DDBJ databases">
        <title>The deep terrestrial virosphere.</title>
        <authorList>
            <person name="Holmfeldt K."/>
            <person name="Nilsson E."/>
            <person name="Simone D."/>
            <person name="Lopez-Fernandez M."/>
            <person name="Wu X."/>
            <person name="de Brujin I."/>
            <person name="Lundin D."/>
            <person name="Andersson A."/>
            <person name="Bertilsson S."/>
            <person name="Dopson M."/>
        </authorList>
    </citation>
    <scope>NUCLEOTIDE SEQUENCE</scope>
    <source>
        <strain evidence="1">MM415B00526</strain>
    </source>
</reference>
<gene>
    <name evidence="1" type="ORF">MM415B00526_0035</name>
</gene>
<dbReference type="EMBL" id="MT141516">
    <property type="protein sequence ID" value="QJA64272.1"/>
    <property type="molecule type" value="Genomic_DNA"/>
</dbReference>
<evidence type="ECO:0008006" key="2">
    <source>
        <dbReference type="Google" id="ProtNLM"/>
    </source>
</evidence>
<dbReference type="GO" id="GO:0006355">
    <property type="term" value="P:regulation of DNA-templated transcription"/>
    <property type="evidence" value="ECO:0007669"/>
    <property type="project" value="InterPro"/>
</dbReference>